<dbReference type="EMBL" id="CAJVCH010287189">
    <property type="protein sequence ID" value="CAG7785011.1"/>
    <property type="molecule type" value="Genomic_DNA"/>
</dbReference>
<feature type="transmembrane region" description="Helical" evidence="1">
    <location>
        <begin position="66"/>
        <end position="84"/>
    </location>
</feature>
<protein>
    <submittedName>
        <fullName evidence="2">Uncharacterized protein</fullName>
    </submittedName>
</protein>
<sequence>LDVSRVWHLLMFLNLLVSGKEVYQAWILRRAYITAENISQILFITLFIAQYSLLVCKFAVQTDIIASISAVTVIVSTILVIFQLGKTPMFGLQVAAFKKVILSCLPHLPIFFVWFVGFGLAFWAMFYN</sequence>
<proteinExistence type="predicted"/>
<keyword evidence="1" id="KW-1133">Transmembrane helix</keyword>
<feature type="transmembrane region" description="Helical" evidence="1">
    <location>
        <begin position="40"/>
        <end position="60"/>
    </location>
</feature>
<evidence type="ECO:0000313" key="2">
    <source>
        <dbReference type="EMBL" id="CAG7785011.1"/>
    </source>
</evidence>
<name>A0A8J2K8P1_9HEXA</name>
<evidence type="ECO:0000313" key="3">
    <source>
        <dbReference type="Proteomes" id="UP000708208"/>
    </source>
</evidence>
<dbReference type="Proteomes" id="UP000708208">
    <property type="component" value="Unassembled WGS sequence"/>
</dbReference>
<comment type="caution">
    <text evidence="2">The sequence shown here is derived from an EMBL/GenBank/DDBJ whole genome shotgun (WGS) entry which is preliminary data.</text>
</comment>
<feature type="transmembrane region" description="Helical" evidence="1">
    <location>
        <begin position="105"/>
        <end position="126"/>
    </location>
</feature>
<organism evidence="2 3">
    <name type="scientific">Allacma fusca</name>
    <dbReference type="NCBI Taxonomy" id="39272"/>
    <lineage>
        <taxon>Eukaryota</taxon>
        <taxon>Metazoa</taxon>
        <taxon>Ecdysozoa</taxon>
        <taxon>Arthropoda</taxon>
        <taxon>Hexapoda</taxon>
        <taxon>Collembola</taxon>
        <taxon>Symphypleona</taxon>
        <taxon>Sminthuridae</taxon>
        <taxon>Allacma</taxon>
    </lineage>
</organism>
<accession>A0A8J2K8P1</accession>
<feature type="non-terminal residue" evidence="2">
    <location>
        <position position="1"/>
    </location>
</feature>
<dbReference type="AlphaFoldDB" id="A0A8J2K8P1"/>
<reference evidence="2" key="1">
    <citation type="submission" date="2021-06" db="EMBL/GenBank/DDBJ databases">
        <authorList>
            <person name="Hodson N. C."/>
            <person name="Mongue J. A."/>
            <person name="Jaron S. K."/>
        </authorList>
    </citation>
    <scope>NUCLEOTIDE SEQUENCE</scope>
</reference>
<evidence type="ECO:0000256" key="1">
    <source>
        <dbReference type="SAM" id="Phobius"/>
    </source>
</evidence>
<keyword evidence="1" id="KW-0472">Membrane</keyword>
<keyword evidence="1" id="KW-0812">Transmembrane</keyword>
<keyword evidence="3" id="KW-1185">Reference proteome</keyword>
<gene>
    <name evidence="2" type="ORF">AFUS01_LOCUS23663</name>
</gene>